<sequence>MNEPDELFSSGNISQVREMVSNKILFIIKFFGECFPVFIEKSIGDS</sequence>
<reference evidence="1 2" key="1">
    <citation type="journal article" date="2011" name="BMC Genomics">
        <title>Genome sequencing reveals diversification of virulence factor content and possible host adaptation in distinct subpopulations of Salmonella enterica.</title>
        <authorList>
            <person name="den Bakker H.C."/>
            <person name="Moreno Switt A.I."/>
            <person name="Govoni G."/>
            <person name="Cummings C.A."/>
            <person name="Ranieri M.L."/>
            <person name="Degoricija L."/>
            <person name="Hoelzer K."/>
            <person name="Rodriguez-Rivera L.D."/>
            <person name="Brown S."/>
            <person name="Bolchacova E."/>
            <person name="Furtado M.R."/>
            <person name="Wiedmann M."/>
        </authorList>
    </citation>
    <scope>NUCLEOTIDE SEQUENCE [LARGE SCALE GENOMIC DNA]</scope>
    <source>
        <strain evidence="1 2">R6-377</strain>
    </source>
</reference>
<evidence type="ECO:0000313" key="1">
    <source>
        <dbReference type="EMBL" id="EHC32537.1"/>
    </source>
</evidence>
<organism evidence="1 2">
    <name type="scientific">Salmonella enterica subsp. enterica serovar Alachua str. R6-377</name>
    <dbReference type="NCBI Taxonomy" id="913241"/>
    <lineage>
        <taxon>Bacteria</taxon>
        <taxon>Pseudomonadati</taxon>
        <taxon>Pseudomonadota</taxon>
        <taxon>Gammaproteobacteria</taxon>
        <taxon>Enterobacterales</taxon>
        <taxon>Enterobacteriaceae</taxon>
        <taxon>Salmonella</taxon>
    </lineage>
</organism>
<protein>
    <submittedName>
        <fullName evidence="1">Uncharacterized protein</fullName>
    </submittedName>
</protein>
<gene>
    <name evidence="1" type="ORF">LTSEALA_4687</name>
</gene>
<accession>G5LU39</accession>
<dbReference type="EMBL" id="AFCJ01002027">
    <property type="protein sequence ID" value="EHC32537.1"/>
    <property type="molecule type" value="Genomic_DNA"/>
</dbReference>
<name>G5LU39_SALET</name>
<comment type="caution">
    <text evidence="1">The sequence shown here is derived from an EMBL/GenBank/DDBJ whole genome shotgun (WGS) entry which is preliminary data.</text>
</comment>
<evidence type="ECO:0000313" key="2">
    <source>
        <dbReference type="Proteomes" id="UP000004642"/>
    </source>
</evidence>
<proteinExistence type="predicted"/>
<dbReference type="AlphaFoldDB" id="G5LU39"/>
<dbReference type="Proteomes" id="UP000004642">
    <property type="component" value="Unassembled WGS sequence"/>
</dbReference>